<dbReference type="GO" id="GO:0016593">
    <property type="term" value="C:Cdc73/Paf1 complex"/>
    <property type="evidence" value="ECO:0007669"/>
    <property type="project" value="TreeGrafter"/>
</dbReference>
<keyword evidence="12" id="KW-1185">Reference proteome</keyword>
<dbReference type="PROSITE" id="PS51360">
    <property type="entry name" value="PLUS3"/>
    <property type="match status" value="1"/>
</dbReference>
<keyword evidence="6" id="KW-0804">Transcription</keyword>
<feature type="compositionally biased region" description="Basic and acidic residues" evidence="9">
    <location>
        <begin position="106"/>
        <end position="121"/>
    </location>
</feature>
<evidence type="ECO:0000313" key="12">
    <source>
        <dbReference type="Proteomes" id="UP001168821"/>
    </source>
</evidence>
<keyword evidence="5" id="KW-0010">Activator</keyword>
<evidence type="ECO:0000313" key="11">
    <source>
        <dbReference type="EMBL" id="KAJ3661425.1"/>
    </source>
</evidence>
<dbReference type="AlphaFoldDB" id="A0AA38IQM9"/>
<feature type="compositionally biased region" description="Basic and acidic residues" evidence="9">
    <location>
        <begin position="161"/>
        <end position="237"/>
    </location>
</feature>
<keyword evidence="2" id="KW-0597">Phosphoprotein</keyword>
<gene>
    <name evidence="11" type="ORF">Zmor_005820</name>
</gene>
<evidence type="ECO:0000256" key="3">
    <source>
        <dbReference type="ARBA" id="ARBA00023015"/>
    </source>
</evidence>
<organism evidence="11 12">
    <name type="scientific">Zophobas morio</name>
    <dbReference type="NCBI Taxonomy" id="2755281"/>
    <lineage>
        <taxon>Eukaryota</taxon>
        <taxon>Metazoa</taxon>
        <taxon>Ecdysozoa</taxon>
        <taxon>Arthropoda</taxon>
        <taxon>Hexapoda</taxon>
        <taxon>Insecta</taxon>
        <taxon>Pterygota</taxon>
        <taxon>Neoptera</taxon>
        <taxon>Endopterygota</taxon>
        <taxon>Coleoptera</taxon>
        <taxon>Polyphaga</taxon>
        <taxon>Cucujiformia</taxon>
        <taxon>Tenebrionidae</taxon>
        <taxon>Zophobas</taxon>
    </lineage>
</organism>
<evidence type="ECO:0000256" key="6">
    <source>
        <dbReference type="ARBA" id="ARBA00023163"/>
    </source>
</evidence>
<comment type="subcellular location">
    <subcellularLocation>
        <location evidence="1">Nucleus</location>
        <location evidence="1">Nucleoplasm</location>
    </subcellularLocation>
</comment>
<accession>A0AA38IQM9</accession>
<feature type="compositionally biased region" description="Low complexity" evidence="9">
    <location>
        <begin position="275"/>
        <end position="287"/>
    </location>
</feature>
<dbReference type="PANTHER" id="PTHR13115:SF8">
    <property type="entry name" value="RNA POLYMERASE-ASSOCIATED PROTEIN RTF1 HOMOLOG"/>
    <property type="match status" value="1"/>
</dbReference>
<feature type="region of interest" description="Disordered" evidence="9">
    <location>
        <begin position="142"/>
        <end position="301"/>
    </location>
</feature>
<keyword evidence="4 8" id="KW-0175">Coiled coil</keyword>
<reference evidence="11" key="1">
    <citation type="journal article" date="2023" name="G3 (Bethesda)">
        <title>Whole genome assemblies of Zophobas morio and Tenebrio molitor.</title>
        <authorList>
            <person name="Kaur S."/>
            <person name="Stinson S.A."/>
            <person name="diCenzo G.C."/>
        </authorList>
    </citation>
    <scope>NUCLEOTIDE SEQUENCE</scope>
    <source>
        <strain evidence="11">QUZm001</strain>
    </source>
</reference>
<dbReference type="SMART" id="SM00719">
    <property type="entry name" value="Plus3"/>
    <property type="match status" value="1"/>
</dbReference>
<evidence type="ECO:0000256" key="9">
    <source>
        <dbReference type="SAM" id="MobiDB-lite"/>
    </source>
</evidence>
<proteinExistence type="predicted"/>
<feature type="compositionally biased region" description="Basic and acidic residues" evidence="9">
    <location>
        <begin position="142"/>
        <end position="152"/>
    </location>
</feature>
<evidence type="ECO:0000256" key="2">
    <source>
        <dbReference type="ARBA" id="ARBA00022553"/>
    </source>
</evidence>
<evidence type="ECO:0000256" key="4">
    <source>
        <dbReference type="ARBA" id="ARBA00023054"/>
    </source>
</evidence>
<feature type="domain" description="Plus3" evidence="10">
    <location>
        <begin position="300"/>
        <end position="431"/>
    </location>
</feature>
<dbReference type="PANTHER" id="PTHR13115">
    <property type="entry name" value="RNA POLYMERASE-ASSOCIATED PROTEIN RTF1 HOMOLOG"/>
    <property type="match status" value="1"/>
</dbReference>
<feature type="coiled-coil region" evidence="8">
    <location>
        <begin position="432"/>
        <end position="499"/>
    </location>
</feature>
<keyword evidence="7" id="KW-0539">Nucleus</keyword>
<dbReference type="EMBL" id="JALNTZ010000002">
    <property type="protein sequence ID" value="KAJ3661425.1"/>
    <property type="molecule type" value="Genomic_DNA"/>
</dbReference>
<feature type="compositionally biased region" description="Acidic residues" evidence="9">
    <location>
        <begin position="77"/>
        <end position="105"/>
    </location>
</feature>
<evidence type="ECO:0000256" key="7">
    <source>
        <dbReference type="ARBA" id="ARBA00023242"/>
    </source>
</evidence>
<feature type="region of interest" description="Disordered" evidence="9">
    <location>
        <begin position="1"/>
        <end position="121"/>
    </location>
</feature>
<sequence>MGKRKNQALIDSDSSNDSTSDLDSEFLNLAKKKNRKKKSPKSNSDSDSDSDRNNKKQKRDSSDSEVEKKDDGKNSEPEEGEVSDSSISDEEYNDGYDDQLMGDEEDRARLASLTEKERETEIFKRIEQRELMKTRFEIEKKLRQAKKAERAKEKPHKHKDKEKDKDHSKLQTDFSSIDHKERSKERKKNIEENRGRVDKRVNAMAELKARREDKLKREEAEEKRKEEQRKKEEEDAVHSSNKNAVKLKASDIYSDDSESEGGKSSPQAPRQSAGSTRSRSSSSSSSSDNEQEEEDKPAYIPTRVDLNNIRLSRHKLERFVHMPFFDRIVKGCYVKIGIGQHNNMPVYRVAEVINVYETAKIYNLGNTRTNKGLRVRHGNQERVFRLEFVSNQEFTDIEYSKWIEASTAAGNALPAKEHVEQKQADIKEAINYEFNEQDIERIIREKERFKSNPHNYAMRKTQLMKERDSAMARGDEEVARDLSQKISDLEERASELDKMRTSTISSISYINDRNRKKNVEEAEKAIMAEVKANKGKKIDDPFTRRSTKPRMNFKAAPEEKVETVAEKKPEKMPVEVENPKVAAQPAQVTQDDLFSAHDFDIKIDLDVPLPVASVNVTPKTVTKDLAPRRSLNLQDYKKKRGLI</sequence>
<name>A0AA38IQM9_9CUCU</name>
<dbReference type="FunFam" id="3.90.70.200:FF:000001">
    <property type="entry name" value="RNA polymerase-associated protein RTF1 homolog"/>
    <property type="match status" value="1"/>
</dbReference>
<dbReference type="GO" id="GO:1990269">
    <property type="term" value="F:RNA polymerase II C-terminal domain phosphoserine binding"/>
    <property type="evidence" value="ECO:0007669"/>
    <property type="project" value="TreeGrafter"/>
</dbReference>
<dbReference type="InterPro" id="IPR004343">
    <property type="entry name" value="Plus-3_dom"/>
</dbReference>
<feature type="compositionally biased region" description="Low complexity" evidence="9">
    <location>
        <begin position="11"/>
        <end position="21"/>
    </location>
</feature>
<dbReference type="Gene3D" id="3.90.70.200">
    <property type="entry name" value="Plus-3 domain"/>
    <property type="match status" value="1"/>
</dbReference>
<comment type="caution">
    <text evidence="11">The sequence shown here is derived from an EMBL/GenBank/DDBJ whole genome shotgun (WGS) entry which is preliminary data.</text>
</comment>
<protein>
    <recommendedName>
        <fullName evidence="10">Plus3 domain-containing protein</fullName>
    </recommendedName>
</protein>
<keyword evidence="3" id="KW-0805">Transcription regulation</keyword>
<dbReference type="InterPro" id="IPR036128">
    <property type="entry name" value="Plus3-like_sf"/>
</dbReference>
<evidence type="ECO:0000256" key="1">
    <source>
        <dbReference type="ARBA" id="ARBA00004642"/>
    </source>
</evidence>
<feature type="compositionally biased region" description="Basic and acidic residues" evidence="9">
    <location>
        <begin position="49"/>
        <end position="76"/>
    </location>
</feature>
<dbReference type="SUPFAM" id="SSF159042">
    <property type="entry name" value="Plus3-like"/>
    <property type="match status" value="1"/>
</dbReference>
<dbReference type="Pfam" id="PF03126">
    <property type="entry name" value="Plus-3"/>
    <property type="match status" value="1"/>
</dbReference>
<evidence type="ECO:0000256" key="5">
    <source>
        <dbReference type="ARBA" id="ARBA00023159"/>
    </source>
</evidence>
<dbReference type="Proteomes" id="UP001168821">
    <property type="component" value="Unassembled WGS sequence"/>
</dbReference>
<dbReference type="GO" id="GO:0003677">
    <property type="term" value="F:DNA binding"/>
    <property type="evidence" value="ECO:0007669"/>
    <property type="project" value="InterPro"/>
</dbReference>
<evidence type="ECO:0000256" key="8">
    <source>
        <dbReference type="SAM" id="Coils"/>
    </source>
</evidence>
<feature type="compositionally biased region" description="Basic residues" evidence="9">
    <location>
        <begin position="30"/>
        <end position="40"/>
    </location>
</feature>
<evidence type="ECO:0000259" key="10">
    <source>
        <dbReference type="PROSITE" id="PS51360"/>
    </source>
</evidence>